<evidence type="ECO:0000313" key="1">
    <source>
        <dbReference type="EMBL" id="OAY50113.1"/>
    </source>
</evidence>
<proteinExistence type="predicted"/>
<keyword evidence="2" id="KW-1185">Reference proteome</keyword>
<protein>
    <submittedName>
        <fullName evidence="1">Uncharacterized protein</fullName>
    </submittedName>
</protein>
<sequence>MEENLDIFTYIKRGRESTGRSKAPSANRNIAENTIVKFMHIKCLLIEQNKHHHHQYVTSHDPTGSLKMYYSECIASSKLQVSTRIDI</sequence>
<accession>A0A2C9VV86</accession>
<reference evidence="2" key="1">
    <citation type="journal article" date="2016" name="Nat. Biotechnol.">
        <title>Sequencing wild and cultivated cassava and related species reveals extensive interspecific hybridization and genetic diversity.</title>
        <authorList>
            <person name="Bredeson J.V."/>
            <person name="Lyons J.B."/>
            <person name="Prochnik S.E."/>
            <person name="Wu G.A."/>
            <person name="Ha C.M."/>
            <person name="Edsinger-Gonzales E."/>
            <person name="Grimwood J."/>
            <person name="Schmutz J."/>
            <person name="Rabbi I.Y."/>
            <person name="Egesi C."/>
            <person name="Nauluvula P."/>
            <person name="Lebot V."/>
            <person name="Ndunguru J."/>
            <person name="Mkamilo G."/>
            <person name="Bart R.S."/>
            <person name="Setter T.L."/>
            <person name="Gleadow R.M."/>
            <person name="Kulakow P."/>
            <person name="Ferguson M.E."/>
            <person name="Rounsley S."/>
            <person name="Rokhsar D.S."/>
        </authorList>
    </citation>
    <scope>NUCLEOTIDE SEQUENCE [LARGE SCALE GENOMIC DNA]</scope>
    <source>
        <strain evidence="2">cv. AM560-2</strain>
    </source>
</reference>
<comment type="caution">
    <text evidence="1">The sequence shown here is derived from an EMBL/GenBank/DDBJ whole genome shotgun (WGS) entry which is preliminary data.</text>
</comment>
<organism evidence="1 2">
    <name type="scientific">Manihot esculenta</name>
    <name type="common">Cassava</name>
    <name type="synonym">Jatropha manihot</name>
    <dbReference type="NCBI Taxonomy" id="3983"/>
    <lineage>
        <taxon>Eukaryota</taxon>
        <taxon>Viridiplantae</taxon>
        <taxon>Streptophyta</taxon>
        <taxon>Embryophyta</taxon>
        <taxon>Tracheophyta</taxon>
        <taxon>Spermatophyta</taxon>
        <taxon>Magnoliopsida</taxon>
        <taxon>eudicotyledons</taxon>
        <taxon>Gunneridae</taxon>
        <taxon>Pentapetalae</taxon>
        <taxon>rosids</taxon>
        <taxon>fabids</taxon>
        <taxon>Malpighiales</taxon>
        <taxon>Euphorbiaceae</taxon>
        <taxon>Crotonoideae</taxon>
        <taxon>Manihoteae</taxon>
        <taxon>Manihot</taxon>
    </lineage>
</organism>
<dbReference type="Gramene" id="Manes.05G109400.1.v8.1">
    <property type="protein sequence ID" value="Manes.05G109400.1.v8.1.CDS"/>
    <property type="gene ID" value="Manes.05G109400.v8.1"/>
</dbReference>
<gene>
    <name evidence="1" type="ORF">MANES_05G109400v8</name>
</gene>
<name>A0A2C9VV86_MANES</name>
<dbReference type="AlphaFoldDB" id="A0A2C9VV86"/>
<dbReference type="EMBL" id="CM004391">
    <property type="protein sequence ID" value="OAY50113.1"/>
    <property type="molecule type" value="Genomic_DNA"/>
</dbReference>
<dbReference type="Proteomes" id="UP000091857">
    <property type="component" value="Chromosome 5"/>
</dbReference>
<evidence type="ECO:0000313" key="2">
    <source>
        <dbReference type="Proteomes" id="UP000091857"/>
    </source>
</evidence>